<sequence length="380" mass="43306">MLTLLIPGPKQPGNDIDIFLQPLIDDLKLLWDGVEVYDVVSKSNFNLRAVLIWTINDFPAYGNLAGCTTKGKTACPICGEHTHSQWLYHSKKLVYMGHRRFLPPSHPYRRKKSWFDGKVEDRQVPRIANGNAIDTQLKDFQNFFGKVDKKKRKRQKELKGMWKKRSIFFDLPYWKELVLRHNLDVMHVEKNVCESIIGTLLDINGKSKDGYNARKDFSFVWTRSISLDVSIRKDRIEQNRVASSSSIIDDAISRVLGPDQAYVRGLGFGVTLSKEKTSDDNSNHLVKRVSSSAHIRTPTPTPIINSPPSVTTNTHHKCLLLDWIGSGEVIAEGRWSSNDPFVLVHHVPLGPNAVRVWVDTVKIPNSFLWRPTFDIIVIDD</sequence>
<dbReference type="STRING" id="1194695.A0A5A7UDP5"/>
<dbReference type="InterPro" id="IPR004242">
    <property type="entry name" value="Transposase_21"/>
</dbReference>
<evidence type="ECO:0000313" key="2">
    <source>
        <dbReference type="Proteomes" id="UP000321393"/>
    </source>
</evidence>
<dbReference type="Pfam" id="PF02992">
    <property type="entry name" value="Transposase_21"/>
    <property type="match status" value="1"/>
</dbReference>
<proteinExistence type="predicted"/>
<comment type="caution">
    <text evidence="1">The sequence shown here is derived from an EMBL/GenBank/DDBJ whole genome shotgun (WGS) entry which is preliminary data.</text>
</comment>
<name>A0A5A7UDP5_CUCMM</name>
<evidence type="ECO:0000313" key="1">
    <source>
        <dbReference type="EMBL" id="KAA0053344.1"/>
    </source>
</evidence>
<dbReference type="AlphaFoldDB" id="A0A5A7UDP5"/>
<dbReference type="PANTHER" id="PTHR10775:SF182">
    <property type="entry name" value="TRANSPOSON, EN_SPM-LIKE, TRANSPOSASE-ASSOCIATED DOMAIN PROTEIN-RELATED"/>
    <property type="match status" value="1"/>
</dbReference>
<dbReference type="Proteomes" id="UP000321393">
    <property type="component" value="Unassembled WGS sequence"/>
</dbReference>
<dbReference type="EMBL" id="SSTE01009560">
    <property type="protein sequence ID" value="KAA0053344.1"/>
    <property type="molecule type" value="Genomic_DNA"/>
</dbReference>
<gene>
    <name evidence="1" type="ORF">E6C27_scaffold27G00320</name>
</gene>
<protein>
    <recommendedName>
        <fullName evidence="3">Transposase</fullName>
    </recommendedName>
</protein>
<dbReference type="OrthoDB" id="1932595at2759"/>
<evidence type="ECO:0008006" key="3">
    <source>
        <dbReference type="Google" id="ProtNLM"/>
    </source>
</evidence>
<organism evidence="1 2">
    <name type="scientific">Cucumis melo var. makuwa</name>
    <name type="common">Oriental melon</name>
    <dbReference type="NCBI Taxonomy" id="1194695"/>
    <lineage>
        <taxon>Eukaryota</taxon>
        <taxon>Viridiplantae</taxon>
        <taxon>Streptophyta</taxon>
        <taxon>Embryophyta</taxon>
        <taxon>Tracheophyta</taxon>
        <taxon>Spermatophyta</taxon>
        <taxon>Magnoliopsida</taxon>
        <taxon>eudicotyledons</taxon>
        <taxon>Gunneridae</taxon>
        <taxon>Pentapetalae</taxon>
        <taxon>rosids</taxon>
        <taxon>fabids</taxon>
        <taxon>Cucurbitales</taxon>
        <taxon>Cucurbitaceae</taxon>
        <taxon>Benincaseae</taxon>
        <taxon>Cucumis</taxon>
    </lineage>
</organism>
<dbReference type="PANTHER" id="PTHR10775">
    <property type="entry name" value="OS08G0208400 PROTEIN"/>
    <property type="match status" value="1"/>
</dbReference>
<accession>A0A5A7UDP5</accession>
<reference evidence="1 2" key="1">
    <citation type="submission" date="2019-08" db="EMBL/GenBank/DDBJ databases">
        <title>Draft genome sequences of two oriental melons (Cucumis melo L. var makuwa).</title>
        <authorList>
            <person name="Kwon S.-Y."/>
        </authorList>
    </citation>
    <scope>NUCLEOTIDE SEQUENCE [LARGE SCALE GENOMIC DNA]</scope>
    <source>
        <strain evidence="2">cv. SW 3</strain>
        <tissue evidence="1">Leaf</tissue>
    </source>
</reference>